<evidence type="ECO:0000256" key="11">
    <source>
        <dbReference type="ARBA" id="ARBA00023204"/>
    </source>
</evidence>
<dbReference type="GO" id="GO:0006281">
    <property type="term" value="P:DNA repair"/>
    <property type="evidence" value="ECO:0007669"/>
    <property type="project" value="UniProtKB-KW"/>
</dbReference>
<keyword evidence="6" id="KW-0227">DNA damage</keyword>
<evidence type="ECO:0000256" key="5">
    <source>
        <dbReference type="ARBA" id="ARBA00022759"/>
    </source>
</evidence>
<dbReference type="Pfam" id="PF02075">
    <property type="entry name" value="RuvC"/>
    <property type="match status" value="1"/>
</dbReference>
<evidence type="ECO:0000256" key="10">
    <source>
        <dbReference type="ARBA" id="ARBA00023172"/>
    </source>
</evidence>
<name>A0A1F5SLF9_9BACT</name>
<dbReference type="GO" id="GO:0016787">
    <property type="term" value="F:hydrolase activity"/>
    <property type="evidence" value="ECO:0007669"/>
    <property type="project" value="UniProtKB-KW"/>
</dbReference>
<dbReference type="InterPro" id="IPR002176">
    <property type="entry name" value="X-over_junc_endoDNase_RuvC"/>
</dbReference>
<evidence type="ECO:0000256" key="1">
    <source>
        <dbReference type="ARBA" id="ARBA00009518"/>
    </source>
</evidence>
<keyword evidence="11" id="KW-0234">DNA repair</keyword>
<dbReference type="AlphaFoldDB" id="A0A1F5SLF9"/>
<comment type="similarity">
    <text evidence="1">Belongs to the RuvC family.</text>
</comment>
<evidence type="ECO:0000313" key="12">
    <source>
        <dbReference type="EMBL" id="OGF27502.1"/>
    </source>
</evidence>
<evidence type="ECO:0000313" key="13">
    <source>
        <dbReference type="Proteomes" id="UP000178925"/>
    </source>
</evidence>
<keyword evidence="9" id="KW-0238">DNA-binding</keyword>
<comment type="caution">
    <text evidence="12">The sequence shown here is derived from an EMBL/GenBank/DDBJ whole genome shotgun (WGS) entry which is preliminary data.</text>
</comment>
<evidence type="ECO:0000256" key="3">
    <source>
        <dbReference type="ARBA" id="ARBA00022722"/>
    </source>
</evidence>
<organism evidence="12 13">
    <name type="scientific">Candidatus Falkowbacteria bacterium RIFOXYA2_FULL_47_9</name>
    <dbReference type="NCBI Taxonomy" id="1797995"/>
    <lineage>
        <taxon>Bacteria</taxon>
        <taxon>Candidatus Falkowiibacteriota</taxon>
    </lineage>
</organism>
<keyword evidence="10" id="KW-0233">DNA recombination</keyword>
<dbReference type="InterPro" id="IPR012337">
    <property type="entry name" value="RNaseH-like_sf"/>
</dbReference>
<dbReference type="Proteomes" id="UP000178925">
    <property type="component" value="Unassembled WGS sequence"/>
</dbReference>
<evidence type="ECO:0000256" key="7">
    <source>
        <dbReference type="ARBA" id="ARBA00022801"/>
    </source>
</evidence>
<dbReference type="GO" id="GO:0046872">
    <property type="term" value="F:metal ion binding"/>
    <property type="evidence" value="ECO:0007669"/>
    <property type="project" value="UniProtKB-KW"/>
</dbReference>
<protein>
    <submittedName>
        <fullName evidence="12">Uncharacterized protein</fullName>
    </submittedName>
</protein>
<dbReference type="PANTHER" id="PTHR30194">
    <property type="entry name" value="CROSSOVER JUNCTION ENDODEOXYRIBONUCLEASE RUVC"/>
    <property type="match status" value="1"/>
</dbReference>
<dbReference type="SUPFAM" id="SSF53098">
    <property type="entry name" value="Ribonuclease H-like"/>
    <property type="match status" value="1"/>
</dbReference>
<dbReference type="PRINTS" id="PR00696">
    <property type="entry name" value="RSOLVASERUVC"/>
</dbReference>
<dbReference type="Gene3D" id="3.30.420.10">
    <property type="entry name" value="Ribonuclease H-like superfamily/Ribonuclease H"/>
    <property type="match status" value="1"/>
</dbReference>
<evidence type="ECO:0000256" key="6">
    <source>
        <dbReference type="ARBA" id="ARBA00022763"/>
    </source>
</evidence>
<evidence type="ECO:0000256" key="2">
    <source>
        <dbReference type="ARBA" id="ARBA00022490"/>
    </source>
</evidence>
<evidence type="ECO:0000256" key="4">
    <source>
        <dbReference type="ARBA" id="ARBA00022723"/>
    </source>
</evidence>
<keyword evidence="8" id="KW-0460">Magnesium</keyword>
<accession>A0A1F5SLF9</accession>
<keyword evidence="4" id="KW-0479">Metal-binding</keyword>
<evidence type="ECO:0000256" key="9">
    <source>
        <dbReference type="ARBA" id="ARBA00023125"/>
    </source>
</evidence>
<keyword evidence="2" id="KW-0963">Cytoplasm</keyword>
<sequence length="166" mass="19292">MRKRIIAVDPGARHCGVTIFHGSDIMVSMVRNFQAKAYKDRIKEVRKVFLSFMGNYAPSVIVIEKPFFFWSERSKYLTGVVNEIKRLSKNAGMEIYEYSPRTVRKAICDDGNATKQDEAKVVYSAYPELKIYLKQDKKYKEIYWGHMFDSVGLGICYLRQRHGKSV</sequence>
<evidence type="ECO:0000256" key="8">
    <source>
        <dbReference type="ARBA" id="ARBA00022842"/>
    </source>
</evidence>
<keyword evidence="5" id="KW-0255">Endonuclease</keyword>
<reference evidence="12 13" key="1">
    <citation type="journal article" date="2016" name="Nat. Commun.">
        <title>Thousands of microbial genomes shed light on interconnected biogeochemical processes in an aquifer system.</title>
        <authorList>
            <person name="Anantharaman K."/>
            <person name="Brown C.T."/>
            <person name="Hug L.A."/>
            <person name="Sharon I."/>
            <person name="Castelle C.J."/>
            <person name="Probst A.J."/>
            <person name="Thomas B.C."/>
            <person name="Singh A."/>
            <person name="Wilkins M.J."/>
            <person name="Karaoz U."/>
            <person name="Brodie E.L."/>
            <person name="Williams K.H."/>
            <person name="Hubbard S.S."/>
            <person name="Banfield J.F."/>
        </authorList>
    </citation>
    <scope>NUCLEOTIDE SEQUENCE [LARGE SCALE GENOMIC DNA]</scope>
</reference>
<dbReference type="GO" id="GO:0004520">
    <property type="term" value="F:DNA endonuclease activity"/>
    <property type="evidence" value="ECO:0007669"/>
    <property type="project" value="InterPro"/>
</dbReference>
<dbReference type="EMBL" id="MFGC01000024">
    <property type="protein sequence ID" value="OGF27502.1"/>
    <property type="molecule type" value="Genomic_DNA"/>
</dbReference>
<dbReference type="GO" id="GO:0003677">
    <property type="term" value="F:DNA binding"/>
    <property type="evidence" value="ECO:0007669"/>
    <property type="project" value="UniProtKB-KW"/>
</dbReference>
<proteinExistence type="inferred from homology"/>
<keyword evidence="3" id="KW-0540">Nuclease</keyword>
<dbReference type="PANTHER" id="PTHR30194:SF3">
    <property type="entry name" value="CROSSOVER JUNCTION ENDODEOXYRIBONUCLEASE RUVC"/>
    <property type="match status" value="1"/>
</dbReference>
<keyword evidence="7" id="KW-0378">Hydrolase</keyword>
<dbReference type="InterPro" id="IPR036397">
    <property type="entry name" value="RNaseH_sf"/>
</dbReference>
<dbReference type="STRING" id="1797995.A2242_04915"/>
<gene>
    <name evidence="12" type="ORF">A2242_04915</name>
</gene>
<dbReference type="GO" id="GO:0006310">
    <property type="term" value="P:DNA recombination"/>
    <property type="evidence" value="ECO:0007669"/>
    <property type="project" value="UniProtKB-KW"/>
</dbReference>